<sequence length="324" mass="36923">MKLEPSYSIGNQFAETFLMSFASYQILKTFPKTGTNVGCVMEELVFKAIVKIDSKNMESDSVEVHLRTNLKHLNNQTGEWHFVNLPYRGAKEEDIHVYGQVLVLIDDGVFDYIFRAKSKCEKVGVYYPGEGKYSTLVVRPPKNMVLYADVLRVPYMSQIIGPLWGGNEWSGIQSMKNGFTHIMCLAEELPMPFSSPEGRCFCQCPLVQGVKNPLNREAFKRAVFWIKRSLRDGYKAPTTKLFFKILVYSKHGFGRVGSVMVGFVMMENPTIDYKEALDKTFLRRPVLPHRGLEDICKCLFRKKKDSLKISGLITDNNPELSDSP</sequence>
<dbReference type="OrthoDB" id="2017893at2759"/>
<protein>
    <submittedName>
        <fullName evidence="1 2">Uncharacterized protein</fullName>
    </submittedName>
</protein>
<reference evidence="3" key="1">
    <citation type="submission" date="2012-12" db="EMBL/GenBank/DDBJ databases">
        <authorList>
            <person name="Hellsten U."/>
            <person name="Grimwood J."/>
            <person name="Chapman J.A."/>
            <person name="Shapiro H."/>
            <person name="Aerts A."/>
            <person name="Otillar R.P."/>
            <person name="Terry A.Y."/>
            <person name="Boore J.L."/>
            <person name="Simakov O."/>
            <person name="Marletaz F."/>
            <person name="Cho S.-J."/>
            <person name="Edsinger-Gonzales E."/>
            <person name="Havlak P."/>
            <person name="Kuo D.-H."/>
            <person name="Larsson T."/>
            <person name="Lv J."/>
            <person name="Arendt D."/>
            <person name="Savage R."/>
            <person name="Osoegawa K."/>
            <person name="de Jong P."/>
            <person name="Lindberg D.R."/>
            <person name="Seaver E.C."/>
            <person name="Weisblat D.A."/>
            <person name="Putnam N.H."/>
            <person name="Grigoriev I.V."/>
            <person name="Rokhsar D.S."/>
        </authorList>
    </citation>
    <scope>NUCLEOTIDE SEQUENCE</scope>
</reference>
<keyword evidence="3" id="KW-1185">Reference proteome</keyword>
<dbReference type="Gene3D" id="3.90.190.10">
    <property type="entry name" value="Protein tyrosine phosphatase superfamily"/>
    <property type="match status" value="1"/>
</dbReference>
<evidence type="ECO:0000313" key="3">
    <source>
        <dbReference type="Proteomes" id="UP000015101"/>
    </source>
</evidence>
<dbReference type="GeneID" id="20198862"/>
<evidence type="ECO:0000313" key="1">
    <source>
        <dbReference type="EMBL" id="ESO06500.1"/>
    </source>
</evidence>
<dbReference type="EMBL" id="KB096324">
    <property type="protein sequence ID" value="ESO06500.1"/>
    <property type="molecule type" value="Genomic_DNA"/>
</dbReference>
<reference evidence="2" key="3">
    <citation type="submission" date="2015-06" db="UniProtKB">
        <authorList>
            <consortium name="EnsemblMetazoa"/>
        </authorList>
    </citation>
    <scope>IDENTIFICATION</scope>
</reference>
<organism evidence="2 3">
    <name type="scientific">Helobdella robusta</name>
    <name type="common">Californian leech</name>
    <dbReference type="NCBI Taxonomy" id="6412"/>
    <lineage>
        <taxon>Eukaryota</taxon>
        <taxon>Metazoa</taxon>
        <taxon>Spiralia</taxon>
        <taxon>Lophotrochozoa</taxon>
        <taxon>Annelida</taxon>
        <taxon>Clitellata</taxon>
        <taxon>Hirudinea</taxon>
        <taxon>Rhynchobdellida</taxon>
        <taxon>Glossiphoniidae</taxon>
        <taxon>Helobdella</taxon>
    </lineage>
</organism>
<dbReference type="RefSeq" id="XP_009015868.1">
    <property type="nucleotide sequence ID" value="XM_009017620.1"/>
</dbReference>
<dbReference type="HOGENOM" id="CLU_858622_0_0_1"/>
<evidence type="ECO:0000313" key="2">
    <source>
        <dbReference type="EnsemblMetazoa" id="HelroP160679"/>
    </source>
</evidence>
<dbReference type="CTD" id="20198862"/>
<dbReference type="KEGG" id="hro:HELRODRAFT_160679"/>
<accession>T1EQL2</accession>
<dbReference type="OMA" id="NGFTHIM"/>
<dbReference type="InterPro" id="IPR029021">
    <property type="entry name" value="Prot-tyrosine_phosphatase-like"/>
</dbReference>
<dbReference type="AlphaFoldDB" id="T1EQL2"/>
<dbReference type="InParanoid" id="T1EQL2"/>
<dbReference type="EnsemblMetazoa" id="HelroT160679">
    <property type="protein sequence ID" value="HelroP160679"/>
    <property type="gene ID" value="HelroG160679"/>
</dbReference>
<reference evidence="1 3" key="2">
    <citation type="journal article" date="2013" name="Nature">
        <title>Insights into bilaterian evolution from three spiralian genomes.</title>
        <authorList>
            <person name="Simakov O."/>
            <person name="Marletaz F."/>
            <person name="Cho S.J."/>
            <person name="Edsinger-Gonzales E."/>
            <person name="Havlak P."/>
            <person name="Hellsten U."/>
            <person name="Kuo D.H."/>
            <person name="Larsson T."/>
            <person name="Lv J."/>
            <person name="Arendt D."/>
            <person name="Savage R."/>
            <person name="Osoegawa K."/>
            <person name="de Jong P."/>
            <person name="Grimwood J."/>
            <person name="Chapman J.A."/>
            <person name="Shapiro H."/>
            <person name="Aerts A."/>
            <person name="Otillar R.P."/>
            <person name="Terry A.Y."/>
            <person name="Boore J.L."/>
            <person name="Grigoriev I.V."/>
            <person name="Lindberg D.R."/>
            <person name="Seaver E.C."/>
            <person name="Weisblat D.A."/>
            <person name="Putnam N.H."/>
            <person name="Rokhsar D.S."/>
        </authorList>
    </citation>
    <scope>NUCLEOTIDE SEQUENCE</scope>
</reference>
<name>T1EQL2_HELRO</name>
<dbReference type="EMBL" id="AMQM01000641">
    <property type="status" value="NOT_ANNOTATED_CDS"/>
    <property type="molecule type" value="Genomic_DNA"/>
</dbReference>
<dbReference type="SUPFAM" id="SSF52799">
    <property type="entry name" value="(Phosphotyrosine protein) phosphatases II"/>
    <property type="match status" value="1"/>
</dbReference>
<dbReference type="Proteomes" id="UP000015101">
    <property type="component" value="Unassembled WGS sequence"/>
</dbReference>
<gene>
    <name evidence="2" type="primary">20198862</name>
    <name evidence="1" type="ORF">HELRODRAFT_160679</name>
</gene>
<proteinExistence type="predicted"/>